<evidence type="ECO:0000256" key="3">
    <source>
        <dbReference type="ARBA" id="ARBA00023163"/>
    </source>
</evidence>
<gene>
    <name evidence="5" type="ORF">Aco04nite_33250</name>
</gene>
<dbReference type="EMBL" id="BOQP01000016">
    <property type="protein sequence ID" value="GIM73025.1"/>
    <property type="molecule type" value="Genomic_DNA"/>
</dbReference>
<dbReference type="InterPro" id="IPR001845">
    <property type="entry name" value="HTH_ArsR_DNA-bd_dom"/>
</dbReference>
<dbReference type="RefSeq" id="WP_212998108.1">
    <property type="nucleotide sequence ID" value="NZ_BAAATW010000007.1"/>
</dbReference>
<comment type="caution">
    <text evidence="5">The sequence shown here is derived from an EMBL/GenBank/DDBJ whole genome shotgun (WGS) entry which is preliminary data.</text>
</comment>
<proteinExistence type="predicted"/>
<accession>A0A919SJB9</accession>
<keyword evidence="1" id="KW-0805">Transcription regulation</keyword>
<dbReference type="PANTHER" id="PTHR43132">
    <property type="entry name" value="ARSENICAL RESISTANCE OPERON REPRESSOR ARSR-RELATED"/>
    <property type="match status" value="1"/>
</dbReference>
<organism evidence="5 6">
    <name type="scientific">Winogradskya consettensis</name>
    <dbReference type="NCBI Taxonomy" id="113560"/>
    <lineage>
        <taxon>Bacteria</taxon>
        <taxon>Bacillati</taxon>
        <taxon>Actinomycetota</taxon>
        <taxon>Actinomycetes</taxon>
        <taxon>Micromonosporales</taxon>
        <taxon>Micromonosporaceae</taxon>
        <taxon>Winogradskya</taxon>
    </lineage>
</organism>
<evidence type="ECO:0000313" key="6">
    <source>
        <dbReference type="Proteomes" id="UP000680865"/>
    </source>
</evidence>
<keyword evidence="2" id="KW-0238">DNA-binding</keyword>
<evidence type="ECO:0000259" key="4">
    <source>
        <dbReference type="PROSITE" id="PS50987"/>
    </source>
</evidence>
<evidence type="ECO:0000313" key="5">
    <source>
        <dbReference type="EMBL" id="GIM73025.1"/>
    </source>
</evidence>
<evidence type="ECO:0000256" key="2">
    <source>
        <dbReference type="ARBA" id="ARBA00023125"/>
    </source>
</evidence>
<evidence type="ECO:0000256" key="1">
    <source>
        <dbReference type="ARBA" id="ARBA00023015"/>
    </source>
</evidence>
<dbReference type="Proteomes" id="UP000680865">
    <property type="component" value="Unassembled WGS sequence"/>
</dbReference>
<dbReference type="Pfam" id="PF12840">
    <property type="entry name" value="HTH_20"/>
    <property type="match status" value="1"/>
</dbReference>
<dbReference type="InterPro" id="IPR036388">
    <property type="entry name" value="WH-like_DNA-bd_sf"/>
</dbReference>
<protein>
    <submittedName>
        <fullName evidence="5">Transcriptional regulator</fullName>
    </submittedName>
</protein>
<dbReference type="GO" id="GO:0003700">
    <property type="term" value="F:DNA-binding transcription factor activity"/>
    <property type="evidence" value="ECO:0007669"/>
    <property type="project" value="InterPro"/>
</dbReference>
<keyword evidence="6" id="KW-1185">Reference proteome</keyword>
<dbReference type="InterPro" id="IPR051011">
    <property type="entry name" value="Metal_resp_trans_reg"/>
</dbReference>
<dbReference type="PANTHER" id="PTHR43132:SF6">
    <property type="entry name" value="HTH-TYPE TRANSCRIPTIONAL REPRESSOR CZRA"/>
    <property type="match status" value="1"/>
</dbReference>
<dbReference type="InterPro" id="IPR036390">
    <property type="entry name" value="WH_DNA-bd_sf"/>
</dbReference>
<dbReference type="SMART" id="SM00418">
    <property type="entry name" value="HTH_ARSR"/>
    <property type="match status" value="1"/>
</dbReference>
<sequence length="348" mass="38469">MIRIQLGESTLDRTRIALSPLNELVAGLELVHRERANERAPWPYTEWVDRARQVLRDVPETAPLRVYAELYGTEHARKTPDLFTHVPIGARPALAEQVELLRATAHETVEEQFTTHYPEGLPSFLKPYMYDGERAFTLLADAMLAFWAGALAPYWPVMRAALDEEVLLRARTLAAHGPEAVLTGLRWVARWDRPVLSLPKRRESVLPAHDKRLLLVPLILAQDRPSVSTDHPEILMVTYQARGAAVLARKPVRPARDRLAQLIGPGRAGVLRALTEPATTTALAATLGLSPSTVSEQLSSLLETGAVARSRTGRHVLYELEPAGAALLAQFTDDSGPAEALEHPPHRS</sequence>
<reference evidence="5" key="1">
    <citation type="submission" date="2021-03" db="EMBL/GenBank/DDBJ databases">
        <title>Whole genome shotgun sequence of Actinoplanes consettensis NBRC 14913.</title>
        <authorList>
            <person name="Komaki H."/>
            <person name="Tamura T."/>
        </authorList>
    </citation>
    <scope>NUCLEOTIDE SEQUENCE</scope>
    <source>
        <strain evidence="5">NBRC 14913</strain>
    </source>
</reference>
<feature type="domain" description="HTH arsR-type" evidence="4">
    <location>
        <begin position="247"/>
        <end position="339"/>
    </location>
</feature>
<dbReference type="AlphaFoldDB" id="A0A919SJB9"/>
<name>A0A919SJB9_9ACTN</name>
<dbReference type="SUPFAM" id="SSF46785">
    <property type="entry name" value="Winged helix' DNA-binding domain"/>
    <property type="match status" value="1"/>
</dbReference>
<dbReference type="PROSITE" id="PS50987">
    <property type="entry name" value="HTH_ARSR_2"/>
    <property type="match status" value="1"/>
</dbReference>
<keyword evidence="3" id="KW-0804">Transcription</keyword>
<dbReference type="GO" id="GO:0003677">
    <property type="term" value="F:DNA binding"/>
    <property type="evidence" value="ECO:0007669"/>
    <property type="project" value="UniProtKB-KW"/>
</dbReference>
<dbReference type="Gene3D" id="1.10.10.10">
    <property type="entry name" value="Winged helix-like DNA-binding domain superfamily/Winged helix DNA-binding domain"/>
    <property type="match status" value="1"/>
</dbReference>